<organism evidence="3 4">
    <name type="scientific">Thalassomonas haliotis</name>
    <dbReference type="NCBI Taxonomy" id="485448"/>
    <lineage>
        <taxon>Bacteria</taxon>
        <taxon>Pseudomonadati</taxon>
        <taxon>Pseudomonadota</taxon>
        <taxon>Gammaproteobacteria</taxon>
        <taxon>Alteromonadales</taxon>
        <taxon>Colwelliaceae</taxon>
        <taxon>Thalassomonas</taxon>
    </lineage>
</organism>
<sequence length="386" mass="42826">MDRKISCSLAVGLAVLFTPTSNAQNPPSAAEMWQAIQDLQKENKRLRQELSLSSVNKAQTLSNEKNTDTQVKEDSEFSFKLGRFIRADVGHGDRYGNGHGDDRLGITKAAVAIISEYENIKGVFVVGTEITSLDDPNEDGDVDIKDAFIVIQDFGWQGFDVTMGAQPLLIGLKPEGYPGDHSIQGSIEYGAGDAFAFSNQAGPALTADWRYSDTQRIRLGVFDQKDYFNSGSIDVTLAEEGSDFSDNYYLQWTGSDLLGSGFYANLVYESRYIGGMINNNEDIWGAGLGWQQGPLDLSLEYVSLDKAFNATLDDESYLIAESSYSVNENASIYFDYSEADELDIKTYRLGMDYQYNAHTTFSVEYNEDDMPGEDLGSLDLRVNLHY</sequence>
<feature type="chain" id="PRO_5045897855" description="Porin" evidence="2">
    <location>
        <begin position="24"/>
        <end position="386"/>
    </location>
</feature>
<dbReference type="RefSeq" id="WP_274052896.1">
    <property type="nucleotide sequence ID" value="NZ_CP059693.1"/>
</dbReference>
<accession>A0ABY7VGC8</accession>
<dbReference type="EMBL" id="CP059693">
    <property type="protein sequence ID" value="WDE12616.1"/>
    <property type="molecule type" value="Genomic_DNA"/>
</dbReference>
<keyword evidence="1" id="KW-0175">Coiled coil</keyword>
<evidence type="ECO:0000313" key="3">
    <source>
        <dbReference type="EMBL" id="WDE12616.1"/>
    </source>
</evidence>
<protein>
    <recommendedName>
        <fullName evidence="5">Porin</fullName>
    </recommendedName>
</protein>
<dbReference type="InterPro" id="IPR023614">
    <property type="entry name" value="Porin_dom_sf"/>
</dbReference>
<evidence type="ECO:0000313" key="4">
    <source>
        <dbReference type="Proteomes" id="UP001215231"/>
    </source>
</evidence>
<proteinExistence type="predicted"/>
<feature type="signal peptide" evidence="2">
    <location>
        <begin position="1"/>
        <end position="23"/>
    </location>
</feature>
<keyword evidence="2" id="KW-0732">Signal</keyword>
<feature type="coiled-coil region" evidence="1">
    <location>
        <begin position="29"/>
        <end position="56"/>
    </location>
</feature>
<reference evidence="3 4" key="1">
    <citation type="journal article" date="2022" name="Mar. Drugs">
        <title>Bioassay-Guided Fractionation Leads to the Detection of Cholic Acid Generated by the Rare Thalassomonas sp.</title>
        <authorList>
            <person name="Pheiffer F."/>
            <person name="Schneider Y.K."/>
            <person name="Hansen E.H."/>
            <person name="Andersen J.H."/>
            <person name="Isaksson J."/>
            <person name="Busche T."/>
            <person name="R C."/>
            <person name="Kalinowski J."/>
            <person name="Zyl L.V."/>
            <person name="Trindade M."/>
        </authorList>
    </citation>
    <scope>NUCLEOTIDE SEQUENCE [LARGE SCALE GENOMIC DNA]</scope>
    <source>
        <strain evidence="3 4">A5K-61T</strain>
    </source>
</reference>
<dbReference type="SUPFAM" id="SSF56935">
    <property type="entry name" value="Porins"/>
    <property type="match status" value="1"/>
</dbReference>
<keyword evidence="4" id="KW-1185">Reference proteome</keyword>
<evidence type="ECO:0000256" key="2">
    <source>
        <dbReference type="SAM" id="SignalP"/>
    </source>
</evidence>
<evidence type="ECO:0008006" key="5">
    <source>
        <dbReference type="Google" id="ProtNLM"/>
    </source>
</evidence>
<dbReference type="Proteomes" id="UP001215231">
    <property type="component" value="Chromosome"/>
</dbReference>
<gene>
    <name evidence="3" type="ORF">H3N35_03825</name>
</gene>
<dbReference type="Gene3D" id="2.40.160.10">
    <property type="entry name" value="Porin"/>
    <property type="match status" value="1"/>
</dbReference>
<name>A0ABY7VGC8_9GAMM</name>
<evidence type="ECO:0000256" key="1">
    <source>
        <dbReference type="SAM" id="Coils"/>
    </source>
</evidence>